<name>A0A9X2GGP7_9ACTN</name>
<dbReference type="AlphaFoldDB" id="A0A9X2GGP7"/>
<evidence type="ECO:0000259" key="1">
    <source>
        <dbReference type="Pfam" id="PF12680"/>
    </source>
</evidence>
<sequence length="167" mass="17811">MTVHIQDSPAYAYRRAGETHDLGALAATLSEDVVFHSPLSATAGFRGKEQVLELFTVVFDVLSDMCYHSDVGDSRTRALTATARLGDREIHEAAVAEFGEDGLIRELTLWIRPLPALTAMMAALGPGLARAAGRPAMSLLVAAAVRPLAAMTALGDRTLVPLVTRAR</sequence>
<feature type="domain" description="SnoaL-like" evidence="1">
    <location>
        <begin position="13"/>
        <end position="106"/>
    </location>
</feature>
<dbReference type="RefSeq" id="WP_253745743.1">
    <property type="nucleotide sequence ID" value="NZ_BAABKA010000007.1"/>
</dbReference>
<organism evidence="2 3">
    <name type="scientific">Nonomuraea thailandensis</name>
    <dbReference type="NCBI Taxonomy" id="1188745"/>
    <lineage>
        <taxon>Bacteria</taxon>
        <taxon>Bacillati</taxon>
        <taxon>Actinomycetota</taxon>
        <taxon>Actinomycetes</taxon>
        <taxon>Streptosporangiales</taxon>
        <taxon>Streptosporangiaceae</taxon>
        <taxon>Nonomuraea</taxon>
    </lineage>
</organism>
<comment type="caution">
    <text evidence="2">The sequence shown here is derived from an EMBL/GenBank/DDBJ whole genome shotgun (WGS) entry which is preliminary data.</text>
</comment>
<dbReference type="Pfam" id="PF12680">
    <property type="entry name" value="SnoaL_2"/>
    <property type="match status" value="1"/>
</dbReference>
<proteinExistence type="predicted"/>
<evidence type="ECO:0000313" key="3">
    <source>
        <dbReference type="Proteomes" id="UP001139648"/>
    </source>
</evidence>
<accession>A0A9X2GGP7</accession>
<dbReference type="SUPFAM" id="SSF54427">
    <property type="entry name" value="NTF2-like"/>
    <property type="match status" value="1"/>
</dbReference>
<keyword evidence="3" id="KW-1185">Reference proteome</keyword>
<dbReference type="Proteomes" id="UP001139648">
    <property type="component" value="Unassembled WGS sequence"/>
</dbReference>
<reference evidence="2" key="1">
    <citation type="submission" date="2022-06" db="EMBL/GenBank/DDBJ databases">
        <title>Sequencing the genomes of 1000 actinobacteria strains.</title>
        <authorList>
            <person name="Klenk H.-P."/>
        </authorList>
    </citation>
    <scope>NUCLEOTIDE SEQUENCE</scope>
    <source>
        <strain evidence="2">DSM 46694</strain>
    </source>
</reference>
<gene>
    <name evidence="2" type="ORF">HD597_005571</name>
</gene>
<dbReference type="EMBL" id="JAMZEB010000002">
    <property type="protein sequence ID" value="MCP2358551.1"/>
    <property type="molecule type" value="Genomic_DNA"/>
</dbReference>
<dbReference type="InterPro" id="IPR037401">
    <property type="entry name" value="SnoaL-like"/>
</dbReference>
<protein>
    <recommendedName>
        <fullName evidence="1">SnoaL-like domain-containing protein</fullName>
    </recommendedName>
</protein>
<dbReference type="InterPro" id="IPR032710">
    <property type="entry name" value="NTF2-like_dom_sf"/>
</dbReference>
<dbReference type="Gene3D" id="3.10.450.50">
    <property type="match status" value="1"/>
</dbReference>
<evidence type="ECO:0000313" key="2">
    <source>
        <dbReference type="EMBL" id="MCP2358551.1"/>
    </source>
</evidence>